<sequence>MPWRLRTGKIIFSDPDVLQKRARSLLGALLRICTGGKTGTAVTICVPRSRLGNIRECHEQCSQK</sequence>
<reference evidence="1" key="1">
    <citation type="submission" date="2016-08" db="EMBL/GenBank/DDBJ databases">
        <authorList>
            <person name="Seilhamer J.J."/>
        </authorList>
    </citation>
    <scope>NUCLEOTIDE SEQUENCE</scope>
    <source>
        <strain evidence="1">86-1</strain>
    </source>
</reference>
<proteinExistence type="predicted"/>
<gene>
    <name evidence="1" type="ORF">KL86DES1_20128</name>
</gene>
<protein>
    <submittedName>
        <fullName evidence="1">Uncharacterized protein</fullName>
    </submittedName>
</protein>
<dbReference type="AlphaFoldDB" id="A0A212L297"/>
<name>A0A212L297_9BACT</name>
<dbReference type="EMBL" id="FMJC01000002">
    <property type="protein sequence ID" value="SCM71681.1"/>
    <property type="molecule type" value="Genomic_DNA"/>
</dbReference>
<evidence type="ECO:0000313" key="1">
    <source>
        <dbReference type="EMBL" id="SCM71681.1"/>
    </source>
</evidence>
<organism evidence="1">
    <name type="scientific">uncultured Desulfovibrio sp</name>
    <dbReference type="NCBI Taxonomy" id="167968"/>
    <lineage>
        <taxon>Bacteria</taxon>
        <taxon>Pseudomonadati</taxon>
        <taxon>Thermodesulfobacteriota</taxon>
        <taxon>Desulfovibrionia</taxon>
        <taxon>Desulfovibrionales</taxon>
        <taxon>Desulfovibrionaceae</taxon>
        <taxon>Desulfovibrio</taxon>
        <taxon>environmental samples</taxon>
    </lineage>
</organism>
<accession>A0A212L297</accession>